<keyword evidence="3" id="KW-1185">Reference proteome</keyword>
<feature type="region of interest" description="Disordered" evidence="1">
    <location>
        <begin position="654"/>
        <end position="734"/>
    </location>
</feature>
<accession>A0A8X6FQV2</accession>
<evidence type="ECO:0000313" key="2">
    <source>
        <dbReference type="EMBL" id="GFQ65113.1"/>
    </source>
</evidence>
<dbReference type="Proteomes" id="UP000887116">
    <property type="component" value="Unassembled WGS sequence"/>
</dbReference>
<feature type="compositionally biased region" description="Basic and acidic residues" evidence="1">
    <location>
        <begin position="655"/>
        <end position="669"/>
    </location>
</feature>
<feature type="compositionally biased region" description="Acidic residues" evidence="1">
    <location>
        <begin position="673"/>
        <end position="682"/>
    </location>
</feature>
<dbReference type="AlphaFoldDB" id="A0A8X6FQV2"/>
<feature type="region of interest" description="Disordered" evidence="1">
    <location>
        <begin position="253"/>
        <end position="410"/>
    </location>
</feature>
<feature type="compositionally biased region" description="Basic and acidic residues" evidence="1">
    <location>
        <begin position="683"/>
        <end position="708"/>
    </location>
</feature>
<evidence type="ECO:0000313" key="3">
    <source>
        <dbReference type="Proteomes" id="UP000887116"/>
    </source>
</evidence>
<reference evidence="2" key="1">
    <citation type="submission" date="2020-07" db="EMBL/GenBank/DDBJ databases">
        <title>Multicomponent nature underlies the extraordinary mechanical properties of spider dragline silk.</title>
        <authorList>
            <person name="Kono N."/>
            <person name="Nakamura H."/>
            <person name="Mori M."/>
            <person name="Yoshida Y."/>
            <person name="Ohtoshi R."/>
            <person name="Malay A.D."/>
            <person name="Moran D.A.P."/>
            <person name="Tomita M."/>
            <person name="Numata K."/>
            <person name="Arakawa K."/>
        </authorList>
    </citation>
    <scope>NUCLEOTIDE SEQUENCE</scope>
</reference>
<feature type="compositionally biased region" description="Polar residues" evidence="1">
    <location>
        <begin position="350"/>
        <end position="404"/>
    </location>
</feature>
<organism evidence="2 3">
    <name type="scientific">Trichonephila clavata</name>
    <name type="common">Joro spider</name>
    <name type="synonym">Nephila clavata</name>
    <dbReference type="NCBI Taxonomy" id="2740835"/>
    <lineage>
        <taxon>Eukaryota</taxon>
        <taxon>Metazoa</taxon>
        <taxon>Ecdysozoa</taxon>
        <taxon>Arthropoda</taxon>
        <taxon>Chelicerata</taxon>
        <taxon>Arachnida</taxon>
        <taxon>Araneae</taxon>
        <taxon>Araneomorphae</taxon>
        <taxon>Entelegynae</taxon>
        <taxon>Araneoidea</taxon>
        <taxon>Nephilidae</taxon>
        <taxon>Trichonephila</taxon>
    </lineage>
</organism>
<proteinExistence type="predicted"/>
<dbReference type="EMBL" id="BMAO01000197">
    <property type="protein sequence ID" value="GFQ65113.1"/>
    <property type="molecule type" value="Genomic_DNA"/>
</dbReference>
<protein>
    <submittedName>
        <fullName evidence="2">Uncharacterized protein</fullName>
    </submittedName>
</protein>
<name>A0A8X6FQV2_TRICU</name>
<comment type="caution">
    <text evidence="2">The sequence shown here is derived from an EMBL/GenBank/DDBJ whole genome shotgun (WGS) entry which is preliminary data.</text>
</comment>
<gene>
    <name evidence="2" type="ORF">TNCT_166791</name>
</gene>
<sequence>MWFQLALNASVPPVQVLIGVDGLLYFRVWDLGQLLKIRHIHSKFTSFVFPCKNVLPSHRLYPKTIHNTRLVNIQGLFSILHSENVTMRDLFLKALTMGYAHPSGMRKITDKFKKGPTLTLVDLPDAKSVFIPEWIHRFKLDVYRVRREEVKSQKWIPVKAPISTDYPNPKEELFFDSILSDPHNVSQPVIETTCLTTGETACLTSGETAFLVTHETAALTVESSEMADLTLESDERIEINFSDHNYSVEATSLNSSLPMESDERTSLNSSIPMESDERTSLNSSIPMKSDERTSWNSSIPVESDERTSLNSSILVESDERTSLNSSIPMESDERTSLNSSILVESDERTSLNSSIPMESDETTNSSIPVESEETTNSSIPVESEETTNSSIPVESEETTNSSIPVESEETTCSFIPMKLDETIEKPDSRVETTIQSLVKMEPKIHTSLIMWFQLALHSHGPFLGVLVGADSLLYFRIFDLAHLLGKRNGSAFAKRFLHDLVRGRDVLPSFQIFPTQTERAQLVPRDVAYRILYRENVPMAERFSNALDTGWAYVMGPRLFERSYKPSPKLVVVETPHEHTVNVSQWIREFITDVERQREMEMQLLKQYLSPASLKPRVDETKDAILNIQREMTREGQNDETRDETKEAILNIQREMTREGQNDETRDETMEVSGDETRDETEESSRDETRNETREVPDDETRNETREDSGDEAPNETREASGDETMEETMESPREKFFQMVTESEFKSNFNNKQNSSKVFTRMPQTIHVLRSLNPKVMVVVPDT</sequence>
<dbReference type="OrthoDB" id="8964719at2759"/>
<evidence type="ECO:0000256" key="1">
    <source>
        <dbReference type="SAM" id="MobiDB-lite"/>
    </source>
</evidence>